<dbReference type="PANTHER" id="PTHR43179">
    <property type="entry name" value="RHAMNOSYLTRANSFERASE WBBL"/>
    <property type="match status" value="1"/>
</dbReference>
<sequence length="630" mass="69554">MRARSLAGSARRAWLAARQTIHARGGVLPVARAVLAIVRRQGLGGVRGLFQRAVNADDYPAWRLKFDTIDGPRREALRGKLAALTRRPRISIVVPVFNPPASDFRAMLDSVCAQLYPEWELCLCDDASTQAHVGEILAEYARRDARIKTVRRETNGHICAASNDALALATGEFIALLDHDDVLPEQALLIVAQYLERHPTAQLLYSDEDKLTPQGERVEPYFKPDWDPLLMLGQNVFSHLGVLARDLVLAVGGFRVGFEGSQDLDLVLRCAEKVAREDIVHIPHVLYHWRIGAQSTSREVAAKPYVREAAVRAVTEHLARTGRAARVEPLRETSSMLRVVFDVPAPAPLVSILVPTRDKPELLAQCIHSVMRHTSYENFEILIVDNGSTDPRALELLASLRATDRIRVIRDDSPFNYSALNNRAAALARGSVLCLLNNDIEVRDPAWLSILVGYALQPESGAAGAALWYGSERLQHGGIALAGEAVAGHLHHMIGREEAGYFGRALLAQQVAAVTGACLVVRKSLYEQVGGLDEQHLGVAYNDVDLCLKLNAAGYCNLYVPYANLYHHESASRGSDMSGERAARLAREAAWMRQRWGERLFRDPSHNPNLEIEGGRFFSLASSPRIGQFD</sequence>
<evidence type="ECO:0000313" key="3">
    <source>
        <dbReference type="Proteomes" id="UP000433577"/>
    </source>
</evidence>
<feature type="domain" description="Glycosyltransferase 2-like" evidence="1">
    <location>
        <begin position="351"/>
        <end position="527"/>
    </location>
</feature>
<dbReference type="AlphaFoldDB" id="A0A7Z2GFE9"/>
<keyword evidence="3" id="KW-1185">Reference proteome</keyword>
<dbReference type="OrthoDB" id="9816564at2"/>
<name>A0A7Z2GFE9_9BURK</name>
<dbReference type="PANTHER" id="PTHR43179:SF7">
    <property type="entry name" value="RHAMNOSYLTRANSFERASE WBBL"/>
    <property type="match status" value="1"/>
</dbReference>
<proteinExistence type="predicted"/>
<gene>
    <name evidence="2" type="ORF">FAZ98_03060</name>
</gene>
<dbReference type="SUPFAM" id="SSF53448">
    <property type="entry name" value="Nucleotide-diphospho-sugar transferases"/>
    <property type="match status" value="2"/>
</dbReference>
<dbReference type="InterPro" id="IPR029044">
    <property type="entry name" value="Nucleotide-diphossugar_trans"/>
</dbReference>
<feature type="domain" description="Glycosyltransferase 2-like" evidence="1">
    <location>
        <begin position="91"/>
        <end position="202"/>
    </location>
</feature>
<dbReference type="InterPro" id="IPR001173">
    <property type="entry name" value="Glyco_trans_2-like"/>
</dbReference>
<dbReference type="EMBL" id="CP046913">
    <property type="protein sequence ID" value="QGZ60797.1"/>
    <property type="molecule type" value="Genomic_DNA"/>
</dbReference>
<dbReference type="Gene3D" id="3.90.550.10">
    <property type="entry name" value="Spore Coat Polysaccharide Biosynthesis Protein SpsA, Chain A"/>
    <property type="match status" value="2"/>
</dbReference>
<keyword evidence="2" id="KW-0808">Transferase</keyword>
<dbReference type="CDD" id="cd04184">
    <property type="entry name" value="GT2_RfbC_Mx_like"/>
    <property type="match status" value="1"/>
</dbReference>
<evidence type="ECO:0000313" key="2">
    <source>
        <dbReference type="EMBL" id="QGZ60797.1"/>
    </source>
</evidence>
<dbReference type="KEGG" id="pacs:FAZ98_03060"/>
<dbReference type="Proteomes" id="UP000433577">
    <property type="component" value="Chromosome 1"/>
</dbReference>
<dbReference type="GO" id="GO:0016757">
    <property type="term" value="F:glycosyltransferase activity"/>
    <property type="evidence" value="ECO:0007669"/>
    <property type="project" value="UniProtKB-KW"/>
</dbReference>
<accession>A0A7Z2GFE9</accession>
<organism evidence="2 3">
    <name type="scientific">Paraburkholderia acidisoli</name>
    <dbReference type="NCBI Taxonomy" id="2571748"/>
    <lineage>
        <taxon>Bacteria</taxon>
        <taxon>Pseudomonadati</taxon>
        <taxon>Pseudomonadota</taxon>
        <taxon>Betaproteobacteria</taxon>
        <taxon>Burkholderiales</taxon>
        <taxon>Burkholderiaceae</taxon>
        <taxon>Paraburkholderia</taxon>
    </lineage>
</organism>
<dbReference type="Pfam" id="PF00535">
    <property type="entry name" value="Glycos_transf_2"/>
    <property type="match status" value="2"/>
</dbReference>
<protein>
    <submittedName>
        <fullName evidence="2">Glycosyltransferase</fullName>
    </submittedName>
</protein>
<evidence type="ECO:0000259" key="1">
    <source>
        <dbReference type="Pfam" id="PF00535"/>
    </source>
</evidence>
<reference evidence="2 3" key="1">
    <citation type="submission" date="2019-12" db="EMBL/GenBank/DDBJ databases">
        <title>Paraburkholderia acidiphila 7Q-K02 sp. nov and Paraburkholderia acidisoli DHF22 sp. nov., two strains isolated from forest soil.</title>
        <authorList>
            <person name="Gao Z."/>
            <person name="Qiu L."/>
        </authorList>
    </citation>
    <scope>NUCLEOTIDE SEQUENCE [LARGE SCALE GENOMIC DNA]</scope>
    <source>
        <strain evidence="2 3">DHF22</strain>
    </source>
</reference>